<proteinExistence type="predicted"/>
<comment type="caution">
    <text evidence="1">The sequence shown here is derived from an EMBL/GenBank/DDBJ whole genome shotgun (WGS) entry which is preliminary data.</text>
</comment>
<sequence length="87" mass="9675">MSDEFHSDLRKSFGITVPFALEVIEIEPVIIEFFERIDASGRNLRVQRIWLDGGKLRISITDSRPGLDDIIFAAEEAAANILGGTDV</sequence>
<name>A0A9W5B7P9_9HYPH</name>
<protein>
    <submittedName>
        <fullName evidence="1">Uncharacterized protein</fullName>
    </submittedName>
</protein>
<accession>A0A9W5B7P9</accession>
<reference evidence="1 2" key="1">
    <citation type="submission" date="2016-01" db="EMBL/GenBank/DDBJ databases">
        <authorList>
            <person name="Regsiter A."/>
            <person name="william w."/>
        </authorList>
    </citation>
    <scope>NUCLEOTIDE SEQUENCE [LARGE SCALE GENOMIC DNA]</scope>
    <source>
        <strain evidence="1 2">CFBP 5494</strain>
    </source>
</reference>
<dbReference type="AlphaFoldDB" id="A0A9W5B7P9"/>
<dbReference type="Proteomes" id="UP000191933">
    <property type="component" value="Unassembled WGS sequence"/>
</dbReference>
<evidence type="ECO:0000313" key="2">
    <source>
        <dbReference type="Proteomes" id="UP000191933"/>
    </source>
</evidence>
<gene>
    <name evidence="1" type="ORF">AGR2A_pb10143</name>
</gene>
<keyword evidence="2" id="KW-1185">Reference proteome</keyword>
<dbReference type="RefSeq" id="WP_080823703.1">
    <property type="nucleotide sequence ID" value="NZ_LT009721.1"/>
</dbReference>
<evidence type="ECO:0000313" key="1">
    <source>
        <dbReference type="EMBL" id="CUX03395.1"/>
    </source>
</evidence>
<dbReference type="EMBL" id="FBVY01000047">
    <property type="protein sequence ID" value="CUX03395.1"/>
    <property type="molecule type" value="Genomic_DNA"/>
</dbReference>
<organism evidence="1 2">
    <name type="scientific">Agrobacterium genomosp. 2 str. CFBP 5494</name>
    <dbReference type="NCBI Taxonomy" id="1183436"/>
    <lineage>
        <taxon>Bacteria</taxon>
        <taxon>Pseudomonadati</taxon>
        <taxon>Pseudomonadota</taxon>
        <taxon>Alphaproteobacteria</taxon>
        <taxon>Hyphomicrobiales</taxon>
        <taxon>Rhizobiaceae</taxon>
        <taxon>Rhizobium/Agrobacterium group</taxon>
        <taxon>Agrobacterium</taxon>
        <taxon>Agrobacterium tumefaciens complex</taxon>
    </lineage>
</organism>